<dbReference type="InterPro" id="IPR047008">
    <property type="entry name" value="XRN1_SH3_sf"/>
</dbReference>
<keyword evidence="3" id="KW-0806">Transcription termination</keyword>
<dbReference type="GO" id="GO:0006364">
    <property type="term" value="P:rRNA processing"/>
    <property type="evidence" value="ECO:0007669"/>
    <property type="project" value="UniProtKB-KW"/>
</dbReference>
<keyword evidence="11" id="KW-0539">Nucleus</keyword>
<evidence type="ECO:0000259" key="14">
    <source>
        <dbReference type="Pfam" id="PF17846"/>
    </source>
</evidence>
<dbReference type="InterPro" id="IPR041385">
    <property type="entry name" value="SH3_12"/>
</dbReference>
<dbReference type="Pfam" id="PF17846">
    <property type="entry name" value="XRN_M"/>
    <property type="match status" value="2"/>
</dbReference>
<dbReference type="GO" id="GO:0004534">
    <property type="term" value="F:5'-3' RNA exonuclease activity"/>
    <property type="evidence" value="ECO:0007669"/>
    <property type="project" value="TreeGrafter"/>
</dbReference>
<dbReference type="Pfam" id="PF18332">
    <property type="entry name" value="XRN1_D1"/>
    <property type="match status" value="1"/>
</dbReference>
<dbReference type="InterPro" id="IPR040992">
    <property type="entry name" value="XRN1_D1"/>
</dbReference>
<evidence type="ECO:0000256" key="8">
    <source>
        <dbReference type="ARBA" id="ARBA00022839"/>
    </source>
</evidence>
<feature type="region of interest" description="Disordered" evidence="12">
    <location>
        <begin position="1203"/>
        <end position="1238"/>
    </location>
</feature>
<dbReference type="GO" id="GO:0005634">
    <property type="term" value="C:nucleus"/>
    <property type="evidence" value="ECO:0007669"/>
    <property type="project" value="UniProtKB-SubCell"/>
</dbReference>
<dbReference type="PANTHER" id="PTHR12341:SF75">
    <property type="entry name" value="EXONUCLEASE XRNA, PUTATIVE-RELATED"/>
    <property type="match status" value="1"/>
</dbReference>
<feature type="domain" description="Xrn1 helical" evidence="14">
    <location>
        <begin position="406"/>
        <end position="585"/>
    </location>
</feature>
<accession>G0UQD3</accession>
<dbReference type="GO" id="GO:0006353">
    <property type="term" value="P:DNA-templated transcription termination"/>
    <property type="evidence" value="ECO:0007669"/>
    <property type="project" value="UniProtKB-KW"/>
</dbReference>
<evidence type="ECO:0000256" key="5">
    <source>
        <dbReference type="ARBA" id="ARBA00022664"/>
    </source>
</evidence>
<evidence type="ECO:0000256" key="7">
    <source>
        <dbReference type="ARBA" id="ARBA00022801"/>
    </source>
</evidence>
<evidence type="ECO:0000256" key="11">
    <source>
        <dbReference type="ARBA" id="ARBA00023242"/>
    </source>
</evidence>
<feature type="domain" description="5'-3' exoribonuclease 1 SH3-like" evidence="15">
    <location>
        <begin position="1130"/>
        <end position="1197"/>
    </location>
</feature>
<dbReference type="InterPro" id="IPR027073">
    <property type="entry name" value="5_3_exoribonuclease"/>
</dbReference>
<proteinExistence type="predicted"/>
<dbReference type="FunFam" id="3.40.50.12390:FF:000005">
    <property type="entry name" value="5'-3' exoribonuclease 2"/>
    <property type="match status" value="1"/>
</dbReference>
<feature type="domain" description="Xrn1 helical" evidence="14">
    <location>
        <begin position="291"/>
        <end position="396"/>
    </location>
</feature>
<organism evidence="17">
    <name type="scientific">Trypanosoma congolense (strain IL3000)</name>
    <dbReference type="NCBI Taxonomy" id="1068625"/>
    <lineage>
        <taxon>Eukaryota</taxon>
        <taxon>Discoba</taxon>
        <taxon>Euglenozoa</taxon>
        <taxon>Kinetoplastea</taxon>
        <taxon>Metakinetoplastina</taxon>
        <taxon>Trypanosomatida</taxon>
        <taxon>Trypanosomatidae</taxon>
        <taxon>Trypanosoma</taxon>
        <taxon>Nannomonas</taxon>
    </lineage>
</organism>
<evidence type="ECO:0000256" key="12">
    <source>
        <dbReference type="SAM" id="MobiDB-lite"/>
    </source>
</evidence>
<keyword evidence="5" id="KW-0507">mRNA processing</keyword>
<evidence type="ECO:0000256" key="10">
    <source>
        <dbReference type="ARBA" id="ARBA00023163"/>
    </source>
</evidence>
<keyword evidence="4" id="KW-0698">rRNA processing</keyword>
<dbReference type="PANTHER" id="PTHR12341">
    <property type="entry name" value="5'-&gt;3' EXORIBONUCLEASE"/>
    <property type="match status" value="1"/>
</dbReference>
<dbReference type="VEuPathDB" id="TriTrypDB:TcIL3000_7_4080"/>
<keyword evidence="8" id="KW-0269">Exonuclease</keyword>
<evidence type="ECO:0000313" key="17">
    <source>
        <dbReference type="EMBL" id="CCC91594.1"/>
    </source>
</evidence>
<dbReference type="CDD" id="cd18673">
    <property type="entry name" value="PIN_XRN1-2-like"/>
    <property type="match status" value="1"/>
</dbReference>
<protein>
    <recommendedName>
        <fullName evidence="2">5'-3' exoribonuclease 2</fullName>
    </recommendedName>
</protein>
<keyword evidence="6" id="KW-0540">Nuclease</keyword>
<evidence type="ECO:0000256" key="3">
    <source>
        <dbReference type="ARBA" id="ARBA00022472"/>
    </source>
</evidence>
<dbReference type="InterPro" id="IPR004859">
    <property type="entry name" value="Xrn1_N"/>
</dbReference>
<feature type="domain" description="Xrn1 N-terminal" evidence="13">
    <location>
        <begin position="1"/>
        <end position="226"/>
    </location>
</feature>
<dbReference type="EMBL" id="HE575320">
    <property type="protein sequence ID" value="CCC91594.1"/>
    <property type="molecule type" value="Genomic_DNA"/>
</dbReference>
<keyword evidence="10" id="KW-0804">Transcription</keyword>
<sequence>MGVPKFFRWIAERYPMVITPFRDFPPPVDNLYLDVNGIIHNCSHPNDANSSAKVLTEKEMIEAMFVYLEKLFHAIQPRKCFFLAVDGVAPRAKMNQQRQRRYRSGYEMMVARERAAAEGMELLEENVFDSNCITPGTEFMVNVSEHLKYFIMMKVSSDPAWQSCKVVYSGHDHPGEGEHKIVDYIRRRKMQEDYNPNETHSLYGLDADLILLALATHEPHLVLLREVVSFGPSQGSRADREQRENDEANGIVADKTYNKPDEFVLFHVNILRNYLDLEVRYVLGGKLPAGYDLEHVIDDFVFMCIFIGNDFLPSIPTLGIRDGSVVKMVEIYATKIVKNGRRLTEDGSINWDAVDTWLQELAKDELPTIKSRALQERAYQSRMARMNGGYEAPNISTETVETLVEYKEKYYREKHGFGDGWNPQGENMAKLKLHYVEGIAWVLEYYYQGPPSWKWFYPHHYAPMASDLVDLAAVASRVRFDPGEPFLPHQQLLAVLPPMSYRLVPRAYWPLLRSKGSPLAKYFPEKLQIDREGARAEWEGVVLIPFIDERVLLAAYESVQSKVTPEDRKNNSPGPPILFTYDATAQPFDVPNKLFPRLKNVMVHRCPFEFPPKVKFIPKLCEGVHDGQRQLEGFTTLWSKLGFFTPQRALSAVAIFGRPSRDESLLLELKDSFNCAGAMDGATLVGQEVLVGFPHYRRARVVSVCDQSVRVYAKLTSDGAFCGTSKYFMNGDDSARFKRDCDIHMRYMREKLGVSVVNLRVLVYVNIFVGMRVTPEGRVVRNFSTKEKCYALPLIARLQDADIVDDYRYIERDRLDEDNVLGTRIIYVGPEPKSKKGAVLQVYGSPGTVIGTNPEGGDEFTVVLRAYVDNLAVPQSLRDYASRKNWMSAFELSDKLGASPLALCQLAGSLRVAREHGSREIGLGIIYTRNNLVRIGYAKVTRLVANAWKSRGGPNRRLTDANYNFGRSVATTEPLGHYTDRASDDSDGRPIRMAQSTIWFSSEAVGLIKQYVQKFRPLVDLLGVGAVDPQSVEPERFMTGSWEGGDISDVINEISTFVGSLGISDVPLVSGGDDAFPQSYVELLERELEKHSPRARKEVVRRPVPRRYLYFPTVRHTGGYIVQLPFPRNQVIHLGSRVVNCRACGAVPFGATGTVVRLVSSGTDAEVVYDEPFLGGVHFDGRLKTPRGALSKTSTLLVLGSGDGSGDQGTLMKQGQTSSNMKKFTPKPNRTERVEAGPSGGVRVTVGVARGAERVSASTHANTTCLAPQKGFTMGGSATGINMSELMGKLSLTPST</sequence>
<evidence type="ECO:0000256" key="4">
    <source>
        <dbReference type="ARBA" id="ARBA00022552"/>
    </source>
</evidence>
<dbReference type="GO" id="GO:0003723">
    <property type="term" value="F:RNA binding"/>
    <property type="evidence" value="ECO:0007669"/>
    <property type="project" value="TreeGrafter"/>
</dbReference>
<dbReference type="Gene3D" id="2.30.30.750">
    <property type="match status" value="1"/>
</dbReference>
<dbReference type="Pfam" id="PF03159">
    <property type="entry name" value="XRN_N"/>
    <property type="match status" value="1"/>
</dbReference>
<reference evidence="17" key="1">
    <citation type="journal article" date="2012" name="Proc. Natl. Acad. Sci. U.S.A.">
        <title>Antigenic diversity is generated by distinct evolutionary mechanisms in African trypanosome species.</title>
        <authorList>
            <person name="Jackson A.P."/>
            <person name="Berry A."/>
            <person name="Aslett M."/>
            <person name="Allison H.C."/>
            <person name="Burton P."/>
            <person name="Vavrova-Anderson J."/>
            <person name="Brown R."/>
            <person name="Browne H."/>
            <person name="Corton N."/>
            <person name="Hauser H."/>
            <person name="Gamble J."/>
            <person name="Gilderthorp R."/>
            <person name="Marcello L."/>
            <person name="McQuillan J."/>
            <person name="Otto T.D."/>
            <person name="Quail M.A."/>
            <person name="Sanders M.J."/>
            <person name="van Tonder A."/>
            <person name="Ginger M.L."/>
            <person name="Field M.C."/>
            <person name="Barry J.D."/>
            <person name="Hertz-Fowler C."/>
            <person name="Berriman M."/>
        </authorList>
    </citation>
    <scope>NUCLEOTIDE SEQUENCE</scope>
    <source>
        <strain evidence="17">IL3000</strain>
    </source>
</reference>
<evidence type="ECO:0000256" key="6">
    <source>
        <dbReference type="ARBA" id="ARBA00022722"/>
    </source>
</evidence>
<keyword evidence="9" id="KW-0805">Transcription regulation</keyword>
<evidence type="ECO:0000256" key="9">
    <source>
        <dbReference type="ARBA" id="ARBA00023015"/>
    </source>
</evidence>
<dbReference type="InterPro" id="IPR047007">
    <property type="entry name" value="XRN1_D1_sf"/>
</dbReference>
<dbReference type="Gene3D" id="3.40.50.12390">
    <property type="match status" value="2"/>
</dbReference>
<dbReference type="GO" id="GO:0006397">
    <property type="term" value="P:mRNA processing"/>
    <property type="evidence" value="ECO:0007669"/>
    <property type="project" value="UniProtKB-KW"/>
</dbReference>
<comment type="subcellular location">
    <subcellularLocation>
        <location evidence="1">Nucleus</location>
    </subcellularLocation>
</comment>
<dbReference type="Gene3D" id="1.25.40.1050">
    <property type="match status" value="1"/>
</dbReference>
<gene>
    <name evidence="17" type="ORF">TCIL3000_7_4080</name>
</gene>
<evidence type="ECO:0000256" key="1">
    <source>
        <dbReference type="ARBA" id="ARBA00004123"/>
    </source>
</evidence>
<evidence type="ECO:0000259" key="13">
    <source>
        <dbReference type="Pfam" id="PF03159"/>
    </source>
</evidence>
<name>G0UQD3_TRYCI</name>
<dbReference type="Gene3D" id="2.170.260.40">
    <property type="match status" value="1"/>
</dbReference>
<keyword evidence="7" id="KW-0378">Hydrolase</keyword>
<dbReference type="Pfam" id="PF18129">
    <property type="entry name" value="SH3_12"/>
    <property type="match status" value="1"/>
</dbReference>
<feature type="compositionally biased region" description="Polar residues" evidence="12">
    <location>
        <begin position="1213"/>
        <end position="1222"/>
    </location>
</feature>
<evidence type="ECO:0000259" key="15">
    <source>
        <dbReference type="Pfam" id="PF18129"/>
    </source>
</evidence>
<feature type="domain" description="5'-3' exoribonuclease 1 D1" evidence="16">
    <location>
        <begin position="620"/>
        <end position="812"/>
    </location>
</feature>
<dbReference type="InterPro" id="IPR041412">
    <property type="entry name" value="Xrn1_helical"/>
</dbReference>
<evidence type="ECO:0000259" key="16">
    <source>
        <dbReference type="Pfam" id="PF18332"/>
    </source>
</evidence>
<dbReference type="CDD" id="cd09897">
    <property type="entry name" value="H3TH_FEN1-XPG-like"/>
    <property type="match status" value="1"/>
</dbReference>
<evidence type="ECO:0000256" key="2">
    <source>
        <dbReference type="ARBA" id="ARBA00013845"/>
    </source>
</evidence>
<dbReference type="GO" id="GO:0000956">
    <property type="term" value="P:nuclear-transcribed mRNA catabolic process"/>
    <property type="evidence" value="ECO:0007669"/>
    <property type="project" value="TreeGrafter"/>
</dbReference>